<evidence type="ECO:0000313" key="4">
    <source>
        <dbReference type="Proteomes" id="UP001631993"/>
    </source>
</evidence>
<keyword evidence="1" id="KW-0472">Membrane</keyword>
<organism evidence="3 4">
    <name type="scientific">Streptomyces galilaeus</name>
    <dbReference type="NCBI Taxonomy" id="33899"/>
    <lineage>
        <taxon>Bacteria</taxon>
        <taxon>Bacillati</taxon>
        <taxon>Actinomycetota</taxon>
        <taxon>Actinomycetes</taxon>
        <taxon>Kitasatosporales</taxon>
        <taxon>Streptomycetaceae</taxon>
        <taxon>Streptomyces</taxon>
    </lineage>
</organism>
<protein>
    <submittedName>
        <fullName evidence="3">NACHT domain-containing NTPase</fullName>
    </submittedName>
</protein>
<keyword evidence="4" id="KW-1185">Reference proteome</keyword>
<dbReference type="PANTHER" id="PTHR46844">
    <property type="entry name" value="SLR5058 PROTEIN"/>
    <property type="match status" value="1"/>
</dbReference>
<keyword evidence="1" id="KW-1133">Transmembrane helix</keyword>
<name>A0ABW9IVX6_STRGJ</name>
<gene>
    <name evidence="3" type="ORF">ACKI1S_41640</name>
</gene>
<evidence type="ECO:0000256" key="1">
    <source>
        <dbReference type="SAM" id="Phobius"/>
    </source>
</evidence>
<dbReference type="InterPro" id="IPR027417">
    <property type="entry name" value="P-loop_NTPase"/>
</dbReference>
<sequence length="900" mass="101060">MSETLLKSSRVVVLGEPGAGKSLLLKTEFLRWAEKGDDSQVPVIVSLHNYDVSVDSVRNLIVEEFNQANVSGAASFVDKMLSAGRLRIFFDGLDEVGRDDRERVERELREFSRTHAECSMIVTCRTAVYDGQLSPDFDFVTRIAEFDDASMRRFLNNWNKVEDELNVNRVIASLRSNRDLMRIARRPLLLTIIAYLQSGDRVEAFGPLPNSRAGFYRAAIFHLLDRDRQLGRSISHYHGNRKLLVLQRIALAMHEAPAERVDRLAISGANVEAIIRALLPDFDLENHHVLPLMEEIVDRSQLLRPLDSLRSQYTFAHLTLQEFLTAQALHDSPSYLIEQYHRDPNAWREVVKFWCAVASVDCSSLVSSVYRDGSLEGKILALESLSDVTSVDSALAEEIIGYFLARLDMGGLEGAAIISALGALAANNTPRGNETLELLRRIAWEVPAERQTAAMLALAASDRQEAAAYLGELERDDDRRAGARAALRTMGEIAIPQFALSAQGRQEIWAIDALGRIGTPAAATELASLLWDHSPAARRAAWLLASLIRVPDVEEALRECETPESSELYDWLWDSSEVSTPLRMIAGRVGFLLDGGHLRGCVDHLDGCLPIPPVADEPIEVRMIDRRIGTPIAALGIERHRYNQDAIPRHLRHGRIVSGQRIYDWVGETVGQVRRDRFAEIFRKHRHLPNIYRHLSQMLPREVESLIIFRLVLPKDVSDPLGRDLWQSAFTPPPAPPVALRRALEMITLGFLTLLYVLAATRALVTMFSYQAQWIPPMHNSVESGGAFAAFMFFSSSVLLLFLVVYDRSLEYRSDSVEILIGLTSLFFVPCYLFLSFELVVAWLDWKAVVIGVALTALALLFGHWDANRRERDLANPFRQMLSVELDSDGITPGWTTRAE</sequence>
<dbReference type="InterPro" id="IPR007111">
    <property type="entry name" value="NACHT_NTPase"/>
</dbReference>
<reference evidence="3 4" key="1">
    <citation type="submission" date="2024-12" db="EMBL/GenBank/DDBJ databases">
        <title>Forecasting of Potato common scab and diversities of Pathogenic streptomyces spp. in china.</title>
        <authorList>
            <person name="Handique U."/>
            <person name="Wu J."/>
        </authorList>
    </citation>
    <scope>NUCLEOTIDE SEQUENCE [LARGE SCALE GENOMIC DNA]</scope>
    <source>
        <strain evidence="3 4">ZRIMU1585</strain>
    </source>
</reference>
<feature type="domain" description="NACHT" evidence="2">
    <location>
        <begin position="9"/>
        <end position="126"/>
    </location>
</feature>
<dbReference type="EMBL" id="JBJVNE010000030">
    <property type="protein sequence ID" value="MFM9652606.1"/>
    <property type="molecule type" value="Genomic_DNA"/>
</dbReference>
<dbReference type="PANTHER" id="PTHR46844:SF1">
    <property type="entry name" value="SLR5058 PROTEIN"/>
    <property type="match status" value="1"/>
</dbReference>
<accession>A0ABW9IVX6</accession>
<evidence type="ECO:0000259" key="2">
    <source>
        <dbReference type="PROSITE" id="PS50837"/>
    </source>
</evidence>
<evidence type="ECO:0000313" key="3">
    <source>
        <dbReference type="EMBL" id="MFM9652606.1"/>
    </source>
</evidence>
<feature type="transmembrane region" description="Helical" evidence="1">
    <location>
        <begin position="746"/>
        <end position="765"/>
    </location>
</feature>
<feature type="transmembrane region" description="Helical" evidence="1">
    <location>
        <begin position="817"/>
        <end position="835"/>
    </location>
</feature>
<dbReference type="Gene3D" id="3.40.50.300">
    <property type="entry name" value="P-loop containing nucleotide triphosphate hydrolases"/>
    <property type="match status" value="1"/>
</dbReference>
<dbReference type="SUPFAM" id="SSF52540">
    <property type="entry name" value="P-loop containing nucleoside triphosphate hydrolases"/>
    <property type="match status" value="1"/>
</dbReference>
<dbReference type="RefSeq" id="WP_369276563.1">
    <property type="nucleotide sequence ID" value="NZ_JBJVMW010000030.1"/>
</dbReference>
<comment type="caution">
    <text evidence="3">The sequence shown here is derived from an EMBL/GenBank/DDBJ whole genome shotgun (WGS) entry which is preliminary data.</text>
</comment>
<feature type="transmembrane region" description="Helical" evidence="1">
    <location>
        <begin position="841"/>
        <end position="862"/>
    </location>
</feature>
<feature type="transmembrane region" description="Helical" evidence="1">
    <location>
        <begin position="785"/>
        <end position="805"/>
    </location>
</feature>
<dbReference type="Pfam" id="PF05729">
    <property type="entry name" value="NACHT"/>
    <property type="match status" value="1"/>
</dbReference>
<dbReference type="PROSITE" id="PS50837">
    <property type="entry name" value="NACHT"/>
    <property type="match status" value="1"/>
</dbReference>
<proteinExistence type="predicted"/>
<dbReference type="Proteomes" id="UP001631993">
    <property type="component" value="Unassembled WGS sequence"/>
</dbReference>
<keyword evidence="1" id="KW-0812">Transmembrane</keyword>